<dbReference type="PROSITE" id="PS50297">
    <property type="entry name" value="ANK_REP_REGION"/>
    <property type="match status" value="1"/>
</dbReference>
<dbReference type="SMART" id="SM00248">
    <property type="entry name" value="ANK"/>
    <property type="match status" value="3"/>
</dbReference>
<evidence type="ECO:0000256" key="2">
    <source>
        <dbReference type="ARBA" id="ARBA00023043"/>
    </source>
</evidence>
<dbReference type="InterPro" id="IPR002110">
    <property type="entry name" value="Ankyrin_rpt"/>
</dbReference>
<accession>A0A1D7UXA9</accession>
<evidence type="ECO:0000256" key="3">
    <source>
        <dbReference type="PROSITE-ProRule" id="PRU00023"/>
    </source>
</evidence>
<feature type="repeat" description="ANK" evidence="3">
    <location>
        <begin position="81"/>
        <end position="113"/>
    </location>
</feature>
<evidence type="ECO:0000313" key="4">
    <source>
        <dbReference type="EMBL" id="AOP34185.1"/>
    </source>
</evidence>
<dbReference type="InterPro" id="IPR036770">
    <property type="entry name" value="Ankyrin_rpt-contain_sf"/>
</dbReference>
<keyword evidence="1" id="KW-0677">Repeat</keyword>
<reference evidence="4 5" key="1">
    <citation type="submission" date="2016-04" db="EMBL/GenBank/DDBJ databases">
        <title>Complete genome seqeunce of Leptospira alstonii serovar Room22.</title>
        <authorList>
            <person name="Nally J.E."/>
            <person name="Bayles D.O."/>
            <person name="Hurley D."/>
            <person name="Fanning S."/>
            <person name="McMahon B.J."/>
            <person name="Arent Z."/>
        </authorList>
    </citation>
    <scope>NUCLEOTIDE SEQUENCE [LARGE SCALE GENOMIC DNA]</scope>
    <source>
        <strain evidence="4 5">GWTS #1</strain>
    </source>
</reference>
<protein>
    <submittedName>
        <fullName evidence="4">Uncharacterized protein</fullName>
    </submittedName>
</protein>
<dbReference type="InterPro" id="IPR051165">
    <property type="entry name" value="Multifunctional_ANK_Repeat"/>
</dbReference>
<evidence type="ECO:0000256" key="1">
    <source>
        <dbReference type="ARBA" id="ARBA00022737"/>
    </source>
</evidence>
<evidence type="ECO:0000313" key="5">
    <source>
        <dbReference type="Proteomes" id="UP000094197"/>
    </source>
</evidence>
<dbReference type="Gene3D" id="1.25.40.20">
    <property type="entry name" value="Ankyrin repeat-containing domain"/>
    <property type="match status" value="1"/>
</dbReference>
<gene>
    <name evidence="4" type="ORF">A0128_10205</name>
</gene>
<sequence length="327" mass="37453">MNCNFLSETKKEIIAITLSFQISRNDLERIWTKFLFQLFLIHCFFAFTTCSASIAELIREGKNEEVLLALEKDKNWNKRKECESPLQVASRLGNRELVRILLSKGVDPNQRAKGCSQESVLILEGVLISKDRFFTATDTALSQSADIEVAKFLINSGANPNIGGYRQNDPSGKGLALYTSPLLRAILDRKYDLAKYLIQKGASIDIYNPLTGENELELWFTSVGIRSKKDREFFHFLKSKGLKRIQIPSRNLSEKEDPIRSLVHLPTKNQTKGSILILREHRSLETDLIDSETDAGSFHASEFIWMDSGQNLYEWILQYRLQRSKKR</sequence>
<dbReference type="Proteomes" id="UP000094197">
    <property type="component" value="Chromosome 1"/>
</dbReference>
<dbReference type="AlphaFoldDB" id="A0A1D7UXA9"/>
<dbReference type="KEGG" id="laj:A0128_10205"/>
<dbReference type="PANTHER" id="PTHR24123">
    <property type="entry name" value="ANKYRIN REPEAT-CONTAINING"/>
    <property type="match status" value="1"/>
</dbReference>
<dbReference type="PROSITE" id="PS50088">
    <property type="entry name" value="ANK_REPEAT"/>
    <property type="match status" value="1"/>
</dbReference>
<proteinExistence type="predicted"/>
<keyword evidence="2 3" id="KW-0040">ANK repeat</keyword>
<dbReference type="EMBL" id="CP015217">
    <property type="protein sequence ID" value="AOP34185.1"/>
    <property type="molecule type" value="Genomic_DNA"/>
</dbReference>
<dbReference type="PANTHER" id="PTHR24123:SF33">
    <property type="entry name" value="PROTEIN HOS4"/>
    <property type="match status" value="1"/>
</dbReference>
<name>A0A1D7UXA9_9LEPT</name>
<keyword evidence="5" id="KW-1185">Reference proteome</keyword>
<dbReference type="Pfam" id="PF00023">
    <property type="entry name" value="Ank"/>
    <property type="match status" value="1"/>
</dbReference>
<organism evidence="4 5">
    <name type="scientific">Leptospira tipperaryensis</name>
    <dbReference type="NCBI Taxonomy" id="2564040"/>
    <lineage>
        <taxon>Bacteria</taxon>
        <taxon>Pseudomonadati</taxon>
        <taxon>Spirochaetota</taxon>
        <taxon>Spirochaetia</taxon>
        <taxon>Leptospirales</taxon>
        <taxon>Leptospiraceae</taxon>
        <taxon>Leptospira</taxon>
    </lineage>
</organism>
<dbReference type="SUPFAM" id="SSF48403">
    <property type="entry name" value="Ankyrin repeat"/>
    <property type="match status" value="1"/>
</dbReference>